<protein>
    <recommendedName>
        <fullName evidence="3">RNase H type-1 domain-containing protein</fullName>
    </recommendedName>
</protein>
<comment type="caution">
    <text evidence="1">The sequence shown here is derived from an EMBL/GenBank/DDBJ whole genome shotgun (WGS) entry which is preliminary data.</text>
</comment>
<proteinExistence type="predicted"/>
<dbReference type="InterPro" id="IPR036397">
    <property type="entry name" value="RNaseH_sf"/>
</dbReference>
<organism evidence="1 2">
    <name type="scientific">Hibiscus sabdariffa</name>
    <name type="common">roselle</name>
    <dbReference type="NCBI Taxonomy" id="183260"/>
    <lineage>
        <taxon>Eukaryota</taxon>
        <taxon>Viridiplantae</taxon>
        <taxon>Streptophyta</taxon>
        <taxon>Embryophyta</taxon>
        <taxon>Tracheophyta</taxon>
        <taxon>Spermatophyta</taxon>
        <taxon>Magnoliopsida</taxon>
        <taxon>eudicotyledons</taxon>
        <taxon>Gunneridae</taxon>
        <taxon>Pentapetalae</taxon>
        <taxon>rosids</taxon>
        <taxon>malvids</taxon>
        <taxon>Malvales</taxon>
        <taxon>Malvaceae</taxon>
        <taxon>Malvoideae</taxon>
        <taxon>Hibiscus</taxon>
    </lineage>
</organism>
<keyword evidence="2" id="KW-1185">Reference proteome</keyword>
<evidence type="ECO:0008006" key="3">
    <source>
        <dbReference type="Google" id="ProtNLM"/>
    </source>
</evidence>
<name>A0ABR2RUR8_9ROSI</name>
<dbReference type="Proteomes" id="UP001396334">
    <property type="component" value="Unassembled WGS sequence"/>
</dbReference>
<accession>A0ABR2RUR8</accession>
<dbReference type="Gene3D" id="3.30.420.10">
    <property type="entry name" value="Ribonuclease H-like superfamily/Ribonuclease H"/>
    <property type="match status" value="1"/>
</dbReference>
<dbReference type="EMBL" id="JBBPBN010000020">
    <property type="protein sequence ID" value="KAK9016604.1"/>
    <property type="molecule type" value="Genomic_DNA"/>
</dbReference>
<evidence type="ECO:0000313" key="2">
    <source>
        <dbReference type="Proteomes" id="UP001396334"/>
    </source>
</evidence>
<gene>
    <name evidence="1" type="ORF">V6N11_079099</name>
</gene>
<sequence>MHCSGLDFAELLAMKIVVDVFIEAGCMGVMELVLESNSRVVLNWIVNPIARPRVWWETFLKLDRAARLVGKLSFYHIERVDNSMEALLAKEGANRTEIFKAWW</sequence>
<reference evidence="1 2" key="1">
    <citation type="journal article" date="2024" name="G3 (Bethesda)">
        <title>Genome assembly of Hibiscus sabdariffa L. provides insights into metabolisms of medicinal natural products.</title>
        <authorList>
            <person name="Kim T."/>
        </authorList>
    </citation>
    <scope>NUCLEOTIDE SEQUENCE [LARGE SCALE GENOMIC DNA]</scope>
    <source>
        <strain evidence="1">TK-2024</strain>
        <tissue evidence="1">Old leaves</tissue>
    </source>
</reference>
<evidence type="ECO:0000313" key="1">
    <source>
        <dbReference type="EMBL" id="KAK9016604.1"/>
    </source>
</evidence>